<keyword evidence="3" id="KW-1185">Reference proteome</keyword>
<feature type="compositionally biased region" description="Polar residues" evidence="1">
    <location>
        <begin position="260"/>
        <end position="281"/>
    </location>
</feature>
<feature type="region of interest" description="Disordered" evidence="1">
    <location>
        <begin position="250"/>
        <end position="311"/>
    </location>
</feature>
<evidence type="ECO:0000313" key="2">
    <source>
        <dbReference type="EMBL" id="GMH14575.1"/>
    </source>
</evidence>
<accession>A0AAD3SPR1</accession>
<comment type="caution">
    <text evidence="2">The sequence shown here is derived from an EMBL/GenBank/DDBJ whole genome shotgun (WGS) entry which is preliminary data.</text>
</comment>
<dbReference type="EMBL" id="BSYO01000014">
    <property type="protein sequence ID" value="GMH14575.1"/>
    <property type="molecule type" value="Genomic_DNA"/>
</dbReference>
<evidence type="ECO:0000256" key="1">
    <source>
        <dbReference type="SAM" id="MobiDB-lite"/>
    </source>
</evidence>
<dbReference type="Proteomes" id="UP001279734">
    <property type="component" value="Unassembled WGS sequence"/>
</dbReference>
<sequence>MTEAGAATASAVWKGTLEQPSHVDFTTHMAITAFNSRSEVVSREVISGIPKVGGSPSEQVSLSSQSGIPTCVVCELGPLGPVPTVALSLPGVLGSPSSCDCEVGALPRPGTHFPCQAPETPSVGLPGVLINPACSSASSLGDSGLHSIIAPQVDAQIQNGDDLGCPCDQPDAIVIPSGSPAPASSLVAADRPLWPSVVKHNSPGGSKSFVDEDPARVSGDFGPNKDLDLMATDSLSPSISDAALLTSPNTQLSPVPISDVNDSSHSNLKSKNYGSQQQSSKRPGLPDKKPANKAQRQRIRPIKTHSSPTKEFFFLESHVRKTGTAIKASNSGNCSSRQQNPTGQSSHVSMENGHLQHGTNPAILPG</sequence>
<gene>
    <name evidence="2" type="ORF">Nepgr_016416</name>
</gene>
<protein>
    <submittedName>
        <fullName evidence="2">Uncharacterized protein</fullName>
    </submittedName>
</protein>
<name>A0AAD3SPR1_NEPGR</name>
<dbReference type="AlphaFoldDB" id="A0AAD3SPR1"/>
<feature type="region of interest" description="Disordered" evidence="1">
    <location>
        <begin position="326"/>
        <end position="366"/>
    </location>
</feature>
<organism evidence="2 3">
    <name type="scientific">Nepenthes gracilis</name>
    <name type="common">Slender pitcher plant</name>
    <dbReference type="NCBI Taxonomy" id="150966"/>
    <lineage>
        <taxon>Eukaryota</taxon>
        <taxon>Viridiplantae</taxon>
        <taxon>Streptophyta</taxon>
        <taxon>Embryophyta</taxon>
        <taxon>Tracheophyta</taxon>
        <taxon>Spermatophyta</taxon>
        <taxon>Magnoliopsida</taxon>
        <taxon>eudicotyledons</taxon>
        <taxon>Gunneridae</taxon>
        <taxon>Pentapetalae</taxon>
        <taxon>Caryophyllales</taxon>
        <taxon>Nepenthaceae</taxon>
        <taxon>Nepenthes</taxon>
    </lineage>
</organism>
<feature type="compositionally biased region" description="Polar residues" evidence="1">
    <location>
        <begin position="327"/>
        <end position="349"/>
    </location>
</feature>
<proteinExistence type="predicted"/>
<evidence type="ECO:0000313" key="3">
    <source>
        <dbReference type="Proteomes" id="UP001279734"/>
    </source>
</evidence>
<feature type="region of interest" description="Disordered" evidence="1">
    <location>
        <begin position="198"/>
        <end position="224"/>
    </location>
</feature>
<reference evidence="2" key="1">
    <citation type="submission" date="2023-05" db="EMBL/GenBank/DDBJ databases">
        <title>Nepenthes gracilis genome sequencing.</title>
        <authorList>
            <person name="Fukushima K."/>
        </authorList>
    </citation>
    <scope>NUCLEOTIDE SEQUENCE</scope>
    <source>
        <strain evidence="2">SING2019-196</strain>
    </source>
</reference>